<dbReference type="Pfam" id="PF14525">
    <property type="entry name" value="AraC_binding_2"/>
    <property type="match status" value="1"/>
</dbReference>
<dbReference type="InterPro" id="IPR018062">
    <property type="entry name" value="HTH_AraC-typ_CS"/>
</dbReference>
<keyword evidence="3" id="KW-0804">Transcription</keyword>
<comment type="caution">
    <text evidence="6">The sequence shown here is derived from an EMBL/GenBank/DDBJ whole genome shotgun (WGS) entry which is preliminary data.</text>
</comment>
<dbReference type="Proteomes" id="UP000277671">
    <property type="component" value="Unassembled WGS sequence"/>
</dbReference>
<dbReference type="AlphaFoldDB" id="A0A495JT97"/>
<evidence type="ECO:0000313" key="6">
    <source>
        <dbReference type="EMBL" id="RKR92220.1"/>
    </source>
</evidence>
<dbReference type="GO" id="GO:0003700">
    <property type="term" value="F:DNA-binding transcription factor activity"/>
    <property type="evidence" value="ECO:0007669"/>
    <property type="project" value="InterPro"/>
</dbReference>
<feature type="region of interest" description="Disordered" evidence="4">
    <location>
        <begin position="313"/>
        <end position="336"/>
    </location>
</feature>
<keyword evidence="7" id="KW-1185">Reference proteome</keyword>
<dbReference type="SUPFAM" id="SSF46689">
    <property type="entry name" value="Homeodomain-like"/>
    <property type="match status" value="1"/>
</dbReference>
<dbReference type="SMART" id="SM00342">
    <property type="entry name" value="HTH_ARAC"/>
    <property type="match status" value="1"/>
</dbReference>
<dbReference type="InterPro" id="IPR035418">
    <property type="entry name" value="AraC-bd_2"/>
</dbReference>
<dbReference type="InterPro" id="IPR018060">
    <property type="entry name" value="HTH_AraC"/>
</dbReference>
<evidence type="ECO:0000313" key="7">
    <source>
        <dbReference type="Proteomes" id="UP000277671"/>
    </source>
</evidence>
<dbReference type="InterPro" id="IPR050204">
    <property type="entry name" value="AraC_XylS_family_regulators"/>
</dbReference>
<proteinExistence type="predicted"/>
<dbReference type="PANTHER" id="PTHR46796:SF6">
    <property type="entry name" value="ARAC SUBFAMILY"/>
    <property type="match status" value="1"/>
</dbReference>
<accession>A0A495JT97</accession>
<feature type="domain" description="HTH araC/xylS-type" evidence="5">
    <location>
        <begin position="219"/>
        <end position="320"/>
    </location>
</feature>
<dbReference type="Pfam" id="PF12833">
    <property type="entry name" value="HTH_18"/>
    <property type="match status" value="1"/>
</dbReference>
<dbReference type="PROSITE" id="PS01124">
    <property type="entry name" value="HTH_ARAC_FAMILY_2"/>
    <property type="match status" value="1"/>
</dbReference>
<evidence type="ECO:0000259" key="5">
    <source>
        <dbReference type="PROSITE" id="PS01124"/>
    </source>
</evidence>
<dbReference type="OrthoDB" id="9799345at2"/>
<dbReference type="EMBL" id="RBKT01000001">
    <property type="protein sequence ID" value="RKR92220.1"/>
    <property type="molecule type" value="Genomic_DNA"/>
</dbReference>
<organism evidence="6 7">
    <name type="scientific">Micromonospora pisi</name>
    <dbReference type="NCBI Taxonomy" id="589240"/>
    <lineage>
        <taxon>Bacteria</taxon>
        <taxon>Bacillati</taxon>
        <taxon>Actinomycetota</taxon>
        <taxon>Actinomycetes</taxon>
        <taxon>Micromonosporales</taxon>
        <taxon>Micromonosporaceae</taxon>
        <taxon>Micromonospora</taxon>
    </lineage>
</organism>
<evidence type="ECO:0000256" key="2">
    <source>
        <dbReference type="ARBA" id="ARBA00023125"/>
    </source>
</evidence>
<dbReference type="PANTHER" id="PTHR46796">
    <property type="entry name" value="HTH-TYPE TRANSCRIPTIONAL ACTIVATOR RHAS-RELATED"/>
    <property type="match status" value="1"/>
</dbReference>
<evidence type="ECO:0000256" key="3">
    <source>
        <dbReference type="ARBA" id="ARBA00023163"/>
    </source>
</evidence>
<dbReference type="PROSITE" id="PS00041">
    <property type="entry name" value="HTH_ARAC_FAMILY_1"/>
    <property type="match status" value="1"/>
</dbReference>
<evidence type="ECO:0000256" key="1">
    <source>
        <dbReference type="ARBA" id="ARBA00023015"/>
    </source>
</evidence>
<dbReference type="RefSeq" id="WP_121160253.1">
    <property type="nucleotide sequence ID" value="NZ_RBKT01000001.1"/>
</dbReference>
<name>A0A495JT97_9ACTN</name>
<sequence length="336" mass="36992">MTSQQLVTAISTTGLPPRHRAEAVRSLVWESVVRVEIEHHEPPEGITVDLRLGSLASVGVCAVRATSTTVRRTERLARRDDDPPVFLGLQMSGTSIVVQDGREALLRPGNFALYDTAAAYSLLFRDGMDAVFFRIPRAALGVSARQLQDATAVTFGSDSAVAELTSAYLIRLAVTEALSYGPYGVLMGDPTVELIRATIAAHLDDSDLHRAAANGSLPFQVMSYLRTHLTDPELTPATVAAAHHISLRYLYQILARSGVRFGEWLRHNRLEGARKDLARPTHPALTIAAIGRRWGFSDATHFSKAFKQRYGMSPRDWRTHQQQESMSAGHVTEDIR</sequence>
<reference evidence="6 7" key="1">
    <citation type="submission" date="2018-10" db="EMBL/GenBank/DDBJ databases">
        <title>Sequencing the genomes of 1000 actinobacteria strains.</title>
        <authorList>
            <person name="Klenk H.-P."/>
        </authorList>
    </citation>
    <scope>NUCLEOTIDE SEQUENCE [LARGE SCALE GENOMIC DNA]</scope>
    <source>
        <strain evidence="6 7">DSM 45175</strain>
    </source>
</reference>
<dbReference type="InterPro" id="IPR020449">
    <property type="entry name" value="Tscrpt_reg_AraC-type_HTH"/>
</dbReference>
<dbReference type="GO" id="GO:0043565">
    <property type="term" value="F:sequence-specific DNA binding"/>
    <property type="evidence" value="ECO:0007669"/>
    <property type="project" value="InterPro"/>
</dbReference>
<dbReference type="Gene3D" id="1.10.10.60">
    <property type="entry name" value="Homeodomain-like"/>
    <property type="match status" value="1"/>
</dbReference>
<evidence type="ECO:0000256" key="4">
    <source>
        <dbReference type="SAM" id="MobiDB-lite"/>
    </source>
</evidence>
<dbReference type="InterPro" id="IPR009057">
    <property type="entry name" value="Homeodomain-like_sf"/>
</dbReference>
<keyword evidence="1" id="KW-0805">Transcription regulation</keyword>
<gene>
    <name evidence="6" type="ORF">BDK92_6656</name>
</gene>
<keyword evidence="2 6" id="KW-0238">DNA-binding</keyword>
<protein>
    <submittedName>
        <fullName evidence="6">AraC-like DNA-binding protein</fullName>
    </submittedName>
</protein>
<dbReference type="PRINTS" id="PR00032">
    <property type="entry name" value="HTHARAC"/>
</dbReference>